<accession>A0A8H7ESN0</accession>
<keyword evidence="2" id="KW-1185">Reference proteome</keyword>
<gene>
    <name evidence="1" type="ORF">EC973_005807</name>
</gene>
<proteinExistence type="predicted"/>
<dbReference type="AlphaFoldDB" id="A0A8H7ESN0"/>
<dbReference type="EMBL" id="JABAYA010000034">
    <property type="protein sequence ID" value="KAF7728581.1"/>
    <property type="molecule type" value="Genomic_DNA"/>
</dbReference>
<dbReference type="Proteomes" id="UP000605846">
    <property type="component" value="Unassembled WGS sequence"/>
</dbReference>
<comment type="caution">
    <text evidence="1">The sequence shown here is derived from an EMBL/GenBank/DDBJ whole genome shotgun (WGS) entry which is preliminary data.</text>
</comment>
<sequence>MLSPSSFTFSDEQHGTGGSVVNTVVQVLVEQQDGEVLDKLGLVEVMVQQDAGGAAAAGGGGGGGGCWSDKDSGFGAIARN</sequence>
<protein>
    <submittedName>
        <fullName evidence="1">Uncharacterized protein</fullName>
    </submittedName>
</protein>
<name>A0A8H7ESN0_9FUNG</name>
<organism evidence="1 2">
    <name type="scientific">Apophysomyces ossiformis</name>
    <dbReference type="NCBI Taxonomy" id="679940"/>
    <lineage>
        <taxon>Eukaryota</taxon>
        <taxon>Fungi</taxon>
        <taxon>Fungi incertae sedis</taxon>
        <taxon>Mucoromycota</taxon>
        <taxon>Mucoromycotina</taxon>
        <taxon>Mucoromycetes</taxon>
        <taxon>Mucorales</taxon>
        <taxon>Mucorineae</taxon>
        <taxon>Mucoraceae</taxon>
        <taxon>Apophysomyces</taxon>
    </lineage>
</organism>
<evidence type="ECO:0000313" key="2">
    <source>
        <dbReference type="Proteomes" id="UP000605846"/>
    </source>
</evidence>
<reference evidence="1" key="1">
    <citation type="submission" date="2020-01" db="EMBL/GenBank/DDBJ databases">
        <title>Genome Sequencing of Three Apophysomyces-Like Fungal Strains Confirms a Novel Fungal Genus in the Mucoromycota with divergent Burkholderia-like Endosymbiotic Bacteria.</title>
        <authorList>
            <person name="Stajich J.E."/>
            <person name="Macias A.M."/>
            <person name="Carter-House D."/>
            <person name="Lovett B."/>
            <person name="Kasson L.R."/>
            <person name="Berry K."/>
            <person name="Grigoriev I."/>
            <person name="Chang Y."/>
            <person name="Spatafora J."/>
            <person name="Kasson M.T."/>
        </authorList>
    </citation>
    <scope>NUCLEOTIDE SEQUENCE</scope>
    <source>
        <strain evidence="1">NRRL A-21654</strain>
    </source>
</reference>
<evidence type="ECO:0000313" key="1">
    <source>
        <dbReference type="EMBL" id="KAF7728581.1"/>
    </source>
</evidence>